<protein>
    <recommendedName>
        <fullName evidence="4">DNA polymerase III subunit alpha</fullName>
        <ecNumber evidence="3">2.7.7.7</ecNumber>
    </recommendedName>
</protein>
<dbReference type="NCBIfam" id="TIGR00594">
    <property type="entry name" value="polc"/>
    <property type="match status" value="1"/>
</dbReference>
<evidence type="ECO:0000256" key="3">
    <source>
        <dbReference type="ARBA" id="ARBA00012417"/>
    </source>
</evidence>
<dbReference type="Pfam" id="PF14579">
    <property type="entry name" value="HHH_6"/>
    <property type="match status" value="1"/>
</dbReference>
<dbReference type="InterPro" id="IPR004013">
    <property type="entry name" value="PHP_dom"/>
</dbReference>
<evidence type="ECO:0000313" key="15">
    <source>
        <dbReference type="Proteomes" id="UP001156882"/>
    </source>
</evidence>
<comment type="function">
    <text evidence="10">DNA polymerase III is a complex, multichain enzyme responsible for most of the replicative synthesis in bacteria. This DNA polymerase also exhibits 3' to 5' exonuclease activity. The alpha chain is the DNA polymerase.</text>
</comment>
<dbReference type="SUPFAM" id="SSF160975">
    <property type="entry name" value="AF1531-like"/>
    <property type="match status" value="1"/>
</dbReference>
<evidence type="ECO:0000256" key="7">
    <source>
        <dbReference type="ARBA" id="ARBA00022695"/>
    </source>
</evidence>
<dbReference type="InterPro" id="IPR041931">
    <property type="entry name" value="DNA_pol3_alpha_thumb_dom"/>
</dbReference>
<dbReference type="NCBIfam" id="NF004226">
    <property type="entry name" value="PRK05673.1"/>
    <property type="match status" value="1"/>
</dbReference>
<evidence type="ECO:0000256" key="6">
    <source>
        <dbReference type="ARBA" id="ARBA00022679"/>
    </source>
</evidence>
<comment type="subcellular location">
    <subcellularLocation>
        <location evidence="1">Cytoplasm</location>
    </subcellularLocation>
</comment>
<reference evidence="15" key="1">
    <citation type="journal article" date="2019" name="Int. J. Syst. Evol. Microbiol.">
        <title>The Global Catalogue of Microorganisms (GCM) 10K type strain sequencing project: providing services to taxonomists for standard genome sequencing and annotation.</title>
        <authorList>
            <consortium name="The Broad Institute Genomics Platform"/>
            <consortium name="The Broad Institute Genome Sequencing Center for Infectious Disease"/>
            <person name="Wu L."/>
            <person name="Ma J."/>
        </authorList>
    </citation>
    <scope>NUCLEOTIDE SEQUENCE [LARGE SCALE GENOMIC DNA]</scope>
    <source>
        <strain evidence="15">NBRC 101365</strain>
    </source>
</reference>
<evidence type="ECO:0000256" key="2">
    <source>
        <dbReference type="ARBA" id="ARBA00009496"/>
    </source>
</evidence>
<feature type="domain" description="Polymerase/histidinol phosphatase N-terminal" evidence="13">
    <location>
        <begin position="13"/>
        <end position="80"/>
    </location>
</feature>
<sequence length="1156" mass="127319">MAEGKAAGGPGFVHLHVCSSYSLLEGAMKVPKIADLAKADGMPAVALTDVNNLFGALEFSEKLAGSGIQPIMGISLAVNFADREDASDRRPLHQRRLPRLVLLAQSEEGYGHLMALSSHSYTDPGNGEEAHVSIERLAELGGGLIVLTGGPSGPLDMALRDGLDELAGTRLQRLSGLFGDRLYLEVQRHDMPEEQQIEAPLIELAYAAGIPIVATNEVYFASRADHESHDALLAIAEGRILAENDRRKVTPHHYFKSRTEMISLFKDIPEAIENTIEIAKRCAFRVRTRKPILPRFSTGVDQTGQPVDEAVELRRQAEEGLRARLAAHGPAPGHDEENYAKRLEFELSIIERMKFPGYFLIVADFIKHAKSKGIPVGPGRGSGAGSLVAYALTITDLDPLRFSLLFERFLNPERISMPDFDIDFCQERRDEVIRYVQEKYGEDRVAQIITFGSLQARGVLRDVGRTLEMGYNQVDKLCKLVPQNPANPVTLAKAIEDEPKLRESAKDDPTVERLLTIAQKLEGLYRHASTHAAGVVIGDRPLVQLVPLYHDPKTAMPMPATQFNMKWIEQAGLVKFDFLGLKTLTVLQRALMFLAQRGIELDLASVPLDDAKSYEMLGRGETVGVFQVESAGMRKALLDMNADRFEDIIALVALYRPGPMANIPVYNARKKGLEEPDYMLDQLKPALEETYGVIIYQEQVMQIAQILSGYTLGEADMLRRAMGKKIKAEMDAQRARFVEGAVERGTKKAKADEIFDYLAKFADYGFNKSHAAAYALVSYHTAYLKANYPVEFMAASMSLDISNTDKLNEFRLEARRLGIRVEPPSINRSGPDFEVHDGAIRYALGAVKGVGPAAMQRLVEIRGDEPFFDLGDFASRIDPKAINKRILESLAAAGAFDEFDRDRARITASIDAIMAQAQRAHAEKSEGQGDMFGAASGPEPLKGMIVEPWEPSDRLQREFDAIGFFLSGHPLDAYTTALDRLQVPSWTQFTQKVKQGATAGRLAATVLSRSERKTRTGSKMGVIMLSDASGQFEAVIFSEGLAQYRELLEPGTAVLIAVQAAHEGDDVRIRIVTAERLDAATAKTQRGIKVFLQGDQALDSVAKRLGQRGEGEVFLILQIEDGQREVELKLPGRYLVTPQIAGAIKAIPGVATVQQM</sequence>
<comment type="catalytic activity">
    <reaction evidence="12">
        <text>DNA(n) + a 2'-deoxyribonucleoside 5'-triphosphate = DNA(n+1) + diphosphate</text>
        <dbReference type="Rhea" id="RHEA:22508"/>
        <dbReference type="Rhea" id="RHEA-COMP:17339"/>
        <dbReference type="Rhea" id="RHEA-COMP:17340"/>
        <dbReference type="ChEBI" id="CHEBI:33019"/>
        <dbReference type="ChEBI" id="CHEBI:61560"/>
        <dbReference type="ChEBI" id="CHEBI:173112"/>
        <dbReference type="EC" id="2.7.7.7"/>
    </reaction>
</comment>
<dbReference type="CDD" id="cd04485">
    <property type="entry name" value="DnaE_OBF"/>
    <property type="match status" value="1"/>
</dbReference>
<dbReference type="Gene3D" id="3.20.20.140">
    <property type="entry name" value="Metal-dependent hydrolases"/>
    <property type="match status" value="1"/>
</dbReference>
<dbReference type="Pfam" id="PF02811">
    <property type="entry name" value="PHP"/>
    <property type="match status" value="1"/>
</dbReference>
<evidence type="ECO:0000256" key="1">
    <source>
        <dbReference type="ARBA" id="ARBA00004496"/>
    </source>
</evidence>
<dbReference type="Gene3D" id="1.10.150.870">
    <property type="match status" value="1"/>
</dbReference>
<dbReference type="InterPro" id="IPR029460">
    <property type="entry name" value="DNAPol_HHH"/>
</dbReference>
<dbReference type="Pfam" id="PF17657">
    <property type="entry name" value="DNA_pol3_finger"/>
    <property type="match status" value="1"/>
</dbReference>
<keyword evidence="7" id="KW-0548">Nucleotidyltransferase</keyword>
<dbReference type="InterPro" id="IPR040982">
    <property type="entry name" value="DNA_pol3_finger"/>
</dbReference>
<comment type="subunit">
    <text evidence="11">DNA polymerase III contains a core (composed of alpha, epsilon and theta chains) that associates with a tau subunit. This core dimerizes to form the POLIII' complex. PolIII' associates with the gamma complex (composed of gamma, delta, delta', psi and chi chains) and with the beta chain to form the complete DNA polymerase III complex.</text>
</comment>
<accession>A0ABQ6CLK8</accession>
<dbReference type="Proteomes" id="UP001156882">
    <property type="component" value="Unassembled WGS sequence"/>
</dbReference>
<evidence type="ECO:0000256" key="9">
    <source>
        <dbReference type="ARBA" id="ARBA00022932"/>
    </source>
</evidence>
<dbReference type="PANTHER" id="PTHR32294">
    <property type="entry name" value="DNA POLYMERASE III SUBUNIT ALPHA"/>
    <property type="match status" value="1"/>
</dbReference>
<evidence type="ECO:0000256" key="8">
    <source>
        <dbReference type="ARBA" id="ARBA00022705"/>
    </source>
</evidence>
<comment type="caution">
    <text evidence="14">The sequence shown here is derived from an EMBL/GenBank/DDBJ whole genome shotgun (WGS) entry which is preliminary data.</text>
</comment>
<evidence type="ECO:0000256" key="12">
    <source>
        <dbReference type="ARBA" id="ARBA00049244"/>
    </source>
</evidence>
<dbReference type="SMART" id="SM00481">
    <property type="entry name" value="POLIIIAc"/>
    <property type="match status" value="1"/>
</dbReference>
<dbReference type="PANTHER" id="PTHR32294:SF0">
    <property type="entry name" value="DNA POLYMERASE III SUBUNIT ALPHA"/>
    <property type="match status" value="1"/>
</dbReference>
<evidence type="ECO:0000256" key="11">
    <source>
        <dbReference type="ARBA" id="ARBA00026073"/>
    </source>
</evidence>
<dbReference type="Gene3D" id="1.10.10.1600">
    <property type="entry name" value="Bacterial DNA polymerase III alpha subunit, thumb domain"/>
    <property type="match status" value="1"/>
</dbReference>
<dbReference type="InterPro" id="IPR011708">
    <property type="entry name" value="DNA_pol3_alpha_NTPase_dom"/>
</dbReference>
<dbReference type="EC" id="2.7.7.7" evidence="3"/>
<dbReference type="RefSeq" id="WP_284314232.1">
    <property type="nucleotide sequence ID" value="NZ_BSPC01000045.1"/>
</dbReference>
<dbReference type="InterPro" id="IPR016195">
    <property type="entry name" value="Pol/histidinol_Pase-like"/>
</dbReference>
<keyword evidence="6" id="KW-0808">Transferase</keyword>
<dbReference type="CDD" id="cd07433">
    <property type="entry name" value="PHP_PolIIIA_DnaE1"/>
    <property type="match status" value="1"/>
</dbReference>
<dbReference type="Pfam" id="PF07733">
    <property type="entry name" value="DNA_pol3_alpha"/>
    <property type="match status" value="1"/>
</dbReference>
<name>A0ABQ6CLK8_9HYPH</name>
<dbReference type="InterPro" id="IPR004805">
    <property type="entry name" value="DnaE2/DnaE/PolC"/>
</dbReference>
<keyword evidence="5" id="KW-0963">Cytoplasm</keyword>
<evidence type="ECO:0000256" key="10">
    <source>
        <dbReference type="ARBA" id="ARBA00025611"/>
    </source>
</evidence>
<dbReference type="SUPFAM" id="SSF89550">
    <property type="entry name" value="PHP domain-like"/>
    <property type="match status" value="1"/>
</dbReference>
<organism evidence="14 15">
    <name type="scientific">Labrys miyagiensis</name>
    <dbReference type="NCBI Taxonomy" id="346912"/>
    <lineage>
        <taxon>Bacteria</taxon>
        <taxon>Pseudomonadati</taxon>
        <taxon>Pseudomonadota</taxon>
        <taxon>Alphaproteobacteria</taxon>
        <taxon>Hyphomicrobiales</taxon>
        <taxon>Xanthobacteraceae</taxon>
        <taxon>Labrys</taxon>
    </lineage>
</organism>
<evidence type="ECO:0000259" key="13">
    <source>
        <dbReference type="SMART" id="SM00481"/>
    </source>
</evidence>
<dbReference type="InterPro" id="IPR003141">
    <property type="entry name" value="Pol/His_phosphatase_N"/>
</dbReference>
<evidence type="ECO:0000256" key="5">
    <source>
        <dbReference type="ARBA" id="ARBA00022490"/>
    </source>
</evidence>
<dbReference type="GO" id="GO:0003887">
    <property type="term" value="F:DNA-directed DNA polymerase activity"/>
    <property type="evidence" value="ECO:0007669"/>
    <property type="project" value="UniProtKB-KW"/>
</dbReference>
<evidence type="ECO:0000313" key="14">
    <source>
        <dbReference type="EMBL" id="GLS21178.1"/>
    </source>
</evidence>
<comment type="similarity">
    <text evidence="2">Belongs to the DNA polymerase type-C family. DnaE subfamily.</text>
</comment>
<gene>
    <name evidence="14" type="primary">dnaE</name>
    <name evidence="14" type="ORF">GCM10007874_41950</name>
</gene>
<keyword evidence="9 14" id="KW-0239">DNA-directed DNA polymerase</keyword>
<evidence type="ECO:0000256" key="4">
    <source>
        <dbReference type="ARBA" id="ARBA00019114"/>
    </source>
</evidence>
<dbReference type="InterPro" id="IPR049821">
    <property type="entry name" value="PolIIIA_DnaE1_PHP"/>
</dbReference>
<keyword evidence="15" id="KW-1185">Reference proteome</keyword>
<keyword evidence="8" id="KW-0235">DNA replication</keyword>
<dbReference type="EMBL" id="BSPC01000045">
    <property type="protein sequence ID" value="GLS21178.1"/>
    <property type="molecule type" value="Genomic_DNA"/>
</dbReference>
<proteinExistence type="inferred from homology"/>